<evidence type="ECO:0008006" key="3">
    <source>
        <dbReference type="Google" id="ProtNLM"/>
    </source>
</evidence>
<comment type="caution">
    <text evidence="1">The sequence shown here is derived from an EMBL/GenBank/DDBJ whole genome shotgun (WGS) entry which is preliminary data.</text>
</comment>
<proteinExistence type="predicted"/>
<evidence type="ECO:0000313" key="1">
    <source>
        <dbReference type="EMBL" id="MET3656815.1"/>
    </source>
</evidence>
<dbReference type="EMBL" id="JBEPME010000002">
    <property type="protein sequence ID" value="MET3656815.1"/>
    <property type="molecule type" value="Genomic_DNA"/>
</dbReference>
<organism evidence="1 2">
    <name type="scientific">Sporosarcina psychrophila</name>
    <name type="common">Bacillus psychrophilus</name>
    <dbReference type="NCBI Taxonomy" id="1476"/>
    <lineage>
        <taxon>Bacteria</taxon>
        <taxon>Bacillati</taxon>
        <taxon>Bacillota</taxon>
        <taxon>Bacilli</taxon>
        <taxon>Bacillales</taxon>
        <taxon>Caryophanaceae</taxon>
        <taxon>Sporosarcina</taxon>
    </lineage>
</organism>
<name>A0ABV2K878_SPOPS</name>
<evidence type="ECO:0000313" key="2">
    <source>
        <dbReference type="Proteomes" id="UP001549104"/>
    </source>
</evidence>
<gene>
    <name evidence="1" type="ORF">ABIC55_001902</name>
</gene>
<dbReference type="Proteomes" id="UP001549104">
    <property type="component" value="Unassembled WGS sequence"/>
</dbReference>
<accession>A0ABV2K878</accession>
<reference evidence="1 2" key="1">
    <citation type="submission" date="2024-06" db="EMBL/GenBank/DDBJ databases">
        <title>Sorghum-associated microbial communities from plants grown in Nebraska, USA.</title>
        <authorList>
            <person name="Schachtman D."/>
        </authorList>
    </citation>
    <scope>NUCLEOTIDE SEQUENCE [LARGE SCALE GENOMIC DNA]</scope>
    <source>
        <strain evidence="1 2">1288</strain>
    </source>
</reference>
<sequence length="146" mass="17518">MTNGIKNEMPPNYDELRKAVNRASNWRLRLEAIEELGQWKHKRTIDVLLHRMNNDAVYKVVEASHRNLVKFGEDVELPPRNRFELIKDANKVFLRIKKSLPRDHSFEEYKEKLKNMRLDLYDTYEGDKGDEFEAWLENVWETANKK</sequence>
<keyword evidence="2" id="KW-1185">Reference proteome</keyword>
<protein>
    <recommendedName>
        <fullName evidence="3">Esterase</fullName>
    </recommendedName>
</protein>